<proteinExistence type="predicted"/>
<feature type="signal peptide" evidence="1">
    <location>
        <begin position="1"/>
        <end position="26"/>
    </location>
</feature>
<dbReference type="EMBL" id="JABEMA010000076">
    <property type="protein sequence ID" value="NNH22876.1"/>
    <property type="molecule type" value="Genomic_DNA"/>
</dbReference>
<comment type="caution">
    <text evidence="2">The sequence shown here is derived from an EMBL/GenBank/DDBJ whole genome shotgun (WGS) entry which is preliminary data.</text>
</comment>
<evidence type="ECO:0000313" key="2">
    <source>
        <dbReference type="EMBL" id="NNH22876.1"/>
    </source>
</evidence>
<evidence type="ECO:0000256" key="1">
    <source>
        <dbReference type="SAM" id="SignalP"/>
    </source>
</evidence>
<dbReference type="Proteomes" id="UP000555552">
    <property type="component" value="Unassembled WGS sequence"/>
</dbReference>
<reference evidence="2 3" key="1">
    <citation type="submission" date="2020-05" db="EMBL/GenBank/DDBJ databases">
        <title>MicrobeNet Type strains.</title>
        <authorList>
            <person name="Nicholson A.C."/>
        </authorList>
    </citation>
    <scope>NUCLEOTIDE SEQUENCE [LARGE SCALE GENOMIC DNA]</scope>
    <source>
        <strain evidence="2 3">JCM 14547</strain>
    </source>
</reference>
<keyword evidence="3" id="KW-1185">Reference proteome</keyword>
<feature type="chain" id="PRO_5032761109" evidence="1">
    <location>
        <begin position="27"/>
        <end position="194"/>
    </location>
</feature>
<evidence type="ECO:0000313" key="3">
    <source>
        <dbReference type="Proteomes" id="UP000555552"/>
    </source>
</evidence>
<accession>A0A849BTM5</accession>
<dbReference type="RefSeq" id="WP_171202707.1">
    <property type="nucleotide sequence ID" value="NZ_BAAANP010000015.1"/>
</dbReference>
<sequence length="194" mass="20688">MDCCAHRPWTAATVALLAGLSATACAQPPAAPQGLLQPSDLQQLEVVDAQVETPIGSVTRCEAVRDPHRELLGDGDFYRYDVKTDDDLAGTVWTGAYRPDADDVDTLWDYLPTTPTECPDIRRVEADRAMAAGAAEAAGLDPIDVQVYNASGYGTRAYALVDDRVVVVATSHDLTLDVDLPQLVATAVERSSGT</sequence>
<organism evidence="2 3">
    <name type="scientific">Pseudokineococcus marinus</name>
    <dbReference type="NCBI Taxonomy" id="351215"/>
    <lineage>
        <taxon>Bacteria</taxon>
        <taxon>Bacillati</taxon>
        <taxon>Actinomycetota</taxon>
        <taxon>Actinomycetes</taxon>
        <taxon>Kineosporiales</taxon>
        <taxon>Kineosporiaceae</taxon>
        <taxon>Pseudokineococcus</taxon>
    </lineage>
</organism>
<dbReference type="PROSITE" id="PS51257">
    <property type="entry name" value="PROKAR_LIPOPROTEIN"/>
    <property type="match status" value="1"/>
</dbReference>
<name>A0A849BTM5_9ACTN</name>
<protein>
    <submittedName>
        <fullName evidence="2">Uncharacterized protein</fullName>
    </submittedName>
</protein>
<gene>
    <name evidence="2" type="ORF">HLB09_07175</name>
</gene>
<dbReference type="AlphaFoldDB" id="A0A849BTM5"/>
<keyword evidence="1" id="KW-0732">Signal</keyword>